<dbReference type="EMBL" id="CADIKK010000011">
    <property type="protein sequence ID" value="CAB3788721.1"/>
    <property type="molecule type" value="Genomic_DNA"/>
</dbReference>
<sequence length="47" mass="4963">MTSEATGVANTWSGPALRAGGLVLLMFGRLSVRRTCAVGRRKDSTNP</sequence>
<proteinExistence type="predicted"/>
<dbReference type="Proteomes" id="UP000494365">
    <property type="component" value="Unassembled WGS sequence"/>
</dbReference>
<organism evidence="2 3">
    <name type="scientific">Paraburkholderia ultramafica</name>
    <dbReference type="NCBI Taxonomy" id="1544867"/>
    <lineage>
        <taxon>Bacteria</taxon>
        <taxon>Pseudomonadati</taxon>
        <taxon>Pseudomonadota</taxon>
        <taxon>Betaproteobacteria</taxon>
        <taxon>Burkholderiales</taxon>
        <taxon>Burkholderiaceae</taxon>
        <taxon>Paraburkholderia</taxon>
    </lineage>
</organism>
<keyword evidence="1" id="KW-0812">Transmembrane</keyword>
<evidence type="ECO:0000256" key="1">
    <source>
        <dbReference type="SAM" id="Phobius"/>
    </source>
</evidence>
<accession>A0A6S7BEV3</accession>
<gene>
    <name evidence="2" type="ORF">LMG28614_02748</name>
</gene>
<evidence type="ECO:0000313" key="2">
    <source>
        <dbReference type="EMBL" id="CAB3788721.1"/>
    </source>
</evidence>
<dbReference type="AlphaFoldDB" id="A0A6S7BEV3"/>
<protein>
    <submittedName>
        <fullName evidence="2">Uncharacterized protein</fullName>
    </submittedName>
</protein>
<keyword evidence="1" id="KW-0472">Membrane</keyword>
<keyword evidence="3" id="KW-1185">Reference proteome</keyword>
<evidence type="ECO:0000313" key="3">
    <source>
        <dbReference type="Proteomes" id="UP000494365"/>
    </source>
</evidence>
<keyword evidence="1" id="KW-1133">Transmembrane helix</keyword>
<feature type="transmembrane region" description="Helical" evidence="1">
    <location>
        <begin position="12"/>
        <end position="32"/>
    </location>
</feature>
<name>A0A6S7BEV3_9BURK</name>
<reference evidence="2 3" key="1">
    <citation type="submission" date="2020-04" db="EMBL/GenBank/DDBJ databases">
        <authorList>
            <person name="De Canck E."/>
        </authorList>
    </citation>
    <scope>NUCLEOTIDE SEQUENCE [LARGE SCALE GENOMIC DNA]</scope>
    <source>
        <strain evidence="2 3">LMG 28614</strain>
    </source>
</reference>